<evidence type="ECO:0000313" key="3">
    <source>
        <dbReference type="Proteomes" id="UP001234787"/>
    </source>
</evidence>
<reference evidence="2" key="1">
    <citation type="submission" date="2022-12" db="EMBL/GenBank/DDBJ databases">
        <title>Chromosome-Level Genome Assembly of Japanese Cedar (Cryptomeriajaponica D. Don).</title>
        <authorList>
            <person name="Fujino T."/>
            <person name="Yamaguchi K."/>
            <person name="Yokoyama T."/>
            <person name="Hamanaka T."/>
            <person name="Harazono Y."/>
            <person name="Kamada H."/>
            <person name="Kobayashi W."/>
            <person name="Ujino-Ihara T."/>
            <person name="Uchiyama K."/>
            <person name="Matsumoto A."/>
            <person name="Izuno A."/>
            <person name="Tsumura Y."/>
            <person name="Toyoda A."/>
            <person name="Shigenobu S."/>
            <person name="Moriguchi Y."/>
            <person name="Ueno S."/>
            <person name="Kasahara M."/>
        </authorList>
    </citation>
    <scope>NUCLEOTIDE SEQUENCE</scope>
</reference>
<gene>
    <name evidence="2" type="ORF">SUGI_1228580</name>
</gene>
<dbReference type="EMBL" id="BSEH01000022">
    <property type="protein sequence ID" value="GLJ56577.1"/>
    <property type="molecule type" value="Genomic_DNA"/>
</dbReference>
<dbReference type="AlphaFoldDB" id="A0AAD3NRZ7"/>
<evidence type="ECO:0000313" key="2">
    <source>
        <dbReference type="EMBL" id="GLJ56577.1"/>
    </source>
</evidence>
<protein>
    <submittedName>
        <fullName evidence="2">Uncharacterized protein</fullName>
    </submittedName>
</protein>
<evidence type="ECO:0000256" key="1">
    <source>
        <dbReference type="SAM" id="MobiDB-lite"/>
    </source>
</evidence>
<proteinExistence type="predicted"/>
<organism evidence="2 3">
    <name type="scientific">Cryptomeria japonica</name>
    <name type="common">Japanese cedar</name>
    <name type="synonym">Cupressus japonica</name>
    <dbReference type="NCBI Taxonomy" id="3369"/>
    <lineage>
        <taxon>Eukaryota</taxon>
        <taxon>Viridiplantae</taxon>
        <taxon>Streptophyta</taxon>
        <taxon>Embryophyta</taxon>
        <taxon>Tracheophyta</taxon>
        <taxon>Spermatophyta</taxon>
        <taxon>Pinopsida</taxon>
        <taxon>Pinidae</taxon>
        <taxon>Conifers II</taxon>
        <taxon>Cupressales</taxon>
        <taxon>Cupressaceae</taxon>
        <taxon>Cryptomeria</taxon>
    </lineage>
</organism>
<comment type="caution">
    <text evidence="2">The sequence shown here is derived from an EMBL/GenBank/DDBJ whole genome shotgun (WGS) entry which is preliminary data.</text>
</comment>
<accession>A0AAD3NRZ7</accession>
<keyword evidence="3" id="KW-1185">Reference proteome</keyword>
<dbReference type="Proteomes" id="UP001234787">
    <property type="component" value="Unassembled WGS sequence"/>
</dbReference>
<sequence>MSTETSINGGKPSDPVLPGGHNPSFILSVSCRRRRGGLLPSNKCCRRRHHRIHVLGAREDRSICWGSRCEWSRRPLTTILGGERAGLTAILVTHRTPNGRLIREG</sequence>
<name>A0AAD3NRZ7_CRYJA</name>
<feature type="region of interest" description="Disordered" evidence="1">
    <location>
        <begin position="1"/>
        <end position="21"/>
    </location>
</feature>